<gene>
    <name evidence="1" type="ordered locus">Mthe_1222</name>
</gene>
<organism evidence="1 2">
    <name type="scientific">Methanothrix thermoacetophila (strain DSM 6194 / JCM 14653 / NBRC 101360 / PT)</name>
    <name type="common">Methanosaeta thermophila</name>
    <dbReference type="NCBI Taxonomy" id="349307"/>
    <lineage>
        <taxon>Archaea</taxon>
        <taxon>Methanobacteriati</taxon>
        <taxon>Methanobacteriota</taxon>
        <taxon>Stenosarchaea group</taxon>
        <taxon>Methanomicrobia</taxon>
        <taxon>Methanotrichales</taxon>
        <taxon>Methanotrichaceae</taxon>
        <taxon>Methanothrix</taxon>
    </lineage>
</organism>
<evidence type="ECO:0000313" key="1">
    <source>
        <dbReference type="EMBL" id="ABK15001.1"/>
    </source>
</evidence>
<protein>
    <submittedName>
        <fullName evidence="1">Uncharacterized protein</fullName>
    </submittedName>
</protein>
<accession>A0B8H7</accession>
<name>A0B8H7_METTP</name>
<evidence type="ECO:0000313" key="2">
    <source>
        <dbReference type="Proteomes" id="UP000000674"/>
    </source>
</evidence>
<dbReference type="KEGG" id="mtp:Mthe_1222"/>
<dbReference type="HOGENOM" id="CLU_215163_0_0_2"/>
<dbReference type="Proteomes" id="UP000000674">
    <property type="component" value="Chromosome"/>
</dbReference>
<dbReference type="STRING" id="349307.Mthe_1222"/>
<dbReference type="GeneID" id="4462309"/>
<dbReference type="OrthoDB" id="9014at2157"/>
<proteinExistence type="predicted"/>
<reference evidence="1 2" key="1">
    <citation type="submission" date="2006-10" db="EMBL/GenBank/DDBJ databases">
        <title>Complete sequence of Methanosaeta thermophila PT.</title>
        <authorList>
            <consortium name="US DOE Joint Genome Institute"/>
            <person name="Copeland A."/>
            <person name="Lucas S."/>
            <person name="Lapidus A."/>
            <person name="Barry K."/>
            <person name="Detter J.C."/>
            <person name="Glavina del Rio T."/>
            <person name="Hammon N."/>
            <person name="Israni S."/>
            <person name="Pitluck S."/>
            <person name="Chain P."/>
            <person name="Malfatti S."/>
            <person name="Shin M."/>
            <person name="Vergez L."/>
            <person name="Schmutz J."/>
            <person name="Larimer F."/>
            <person name="Land M."/>
            <person name="Hauser L."/>
            <person name="Kyrpides N."/>
            <person name="Kim E."/>
            <person name="Smith K.S."/>
            <person name="Ingram-Smith C."/>
            <person name="Richardson P."/>
        </authorList>
    </citation>
    <scope>NUCLEOTIDE SEQUENCE [LARGE SCALE GENOMIC DNA]</scope>
    <source>
        <strain evidence="2">DSM 6194 / JCM 14653 / NBRC 101360 / PT</strain>
    </source>
</reference>
<dbReference type="RefSeq" id="WP_011696393.1">
    <property type="nucleotide sequence ID" value="NC_008553.1"/>
</dbReference>
<sequence length="50" mass="5602">MKVRLVVDGIEIPLNDFTQQIIGNVSAGMASSLRGVSQDWKNLRIMVERD</sequence>
<dbReference type="AlphaFoldDB" id="A0B8H7"/>
<dbReference type="EMBL" id="CP000477">
    <property type="protein sequence ID" value="ABK15001.1"/>
    <property type="molecule type" value="Genomic_DNA"/>
</dbReference>
<keyword evidence="2" id="KW-1185">Reference proteome</keyword>